<feature type="compositionally biased region" description="Polar residues" evidence="1">
    <location>
        <begin position="1"/>
        <end position="35"/>
    </location>
</feature>
<evidence type="ECO:0008006" key="4">
    <source>
        <dbReference type="Google" id="ProtNLM"/>
    </source>
</evidence>
<evidence type="ECO:0000313" key="3">
    <source>
        <dbReference type="Proteomes" id="UP001194696"/>
    </source>
</evidence>
<feature type="region of interest" description="Disordered" evidence="1">
    <location>
        <begin position="123"/>
        <end position="149"/>
    </location>
</feature>
<keyword evidence="3" id="KW-1185">Reference proteome</keyword>
<feature type="compositionally biased region" description="Low complexity" evidence="1">
    <location>
        <begin position="90"/>
        <end position="103"/>
    </location>
</feature>
<proteinExistence type="predicted"/>
<protein>
    <recommendedName>
        <fullName evidence="4">SMP domain-containing protein</fullName>
    </recommendedName>
</protein>
<sequence length="149" mass="15150">MNSQPSGNSGMNSQPAAGNSSMNSRPAGTSSSMTGTLKGYMNVAMSKGQVAYEQAKILGHKAQGQLSQSKLQAQEAASAKQQSNTHASHPGAIAGAQAAPQIAMGNSQDAFSDLHEFNTQATANTAAYQDQHAQQAAANAASKAAQSTI</sequence>
<name>A0ABQ7JIU2_9FUNG</name>
<reference evidence="2 3" key="1">
    <citation type="journal article" date="2020" name="Fungal Divers.">
        <title>Resolving the Mortierellaceae phylogeny through synthesis of multi-gene phylogenetics and phylogenomics.</title>
        <authorList>
            <person name="Vandepol N."/>
            <person name="Liber J."/>
            <person name="Desiro A."/>
            <person name="Na H."/>
            <person name="Kennedy M."/>
            <person name="Barry K."/>
            <person name="Grigoriev I.V."/>
            <person name="Miller A.N."/>
            <person name="O'Donnell K."/>
            <person name="Stajich J.E."/>
            <person name="Bonito G."/>
        </authorList>
    </citation>
    <scope>NUCLEOTIDE SEQUENCE [LARGE SCALE GENOMIC DNA]</scope>
    <source>
        <strain evidence="2 3">AD045</strain>
    </source>
</reference>
<feature type="compositionally biased region" description="Low complexity" evidence="1">
    <location>
        <begin position="65"/>
        <end position="83"/>
    </location>
</feature>
<feature type="region of interest" description="Disordered" evidence="1">
    <location>
        <begin position="61"/>
        <end position="111"/>
    </location>
</feature>
<comment type="caution">
    <text evidence="2">The sequence shown here is derived from an EMBL/GenBank/DDBJ whole genome shotgun (WGS) entry which is preliminary data.</text>
</comment>
<gene>
    <name evidence="2" type="ORF">BGZ96_003881</name>
</gene>
<evidence type="ECO:0000256" key="1">
    <source>
        <dbReference type="SAM" id="MobiDB-lite"/>
    </source>
</evidence>
<evidence type="ECO:0000313" key="2">
    <source>
        <dbReference type="EMBL" id="KAG0275207.1"/>
    </source>
</evidence>
<dbReference type="Proteomes" id="UP001194696">
    <property type="component" value="Unassembled WGS sequence"/>
</dbReference>
<accession>A0ABQ7JIU2</accession>
<dbReference type="EMBL" id="JAAAIM010001887">
    <property type="protein sequence ID" value="KAG0275207.1"/>
    <property type="molecule type" value="Genomic_DNA"/>
</dbReference>
<organism evidence="2 3">
    <name type="scientific">Linnemannia gamsii</name>
    <dbReference type="NCBI Taxonomy" id="64522"/>
    <lineage>
        <taxon>Eukaryota</taxon>
        <taxon>Fungi</taxon>
        <taxon>Fungi incertae sedis</taxon>
        <taxon>Mucoromycota</taxon>
        <taxon>Mortierellomycotina</taxon>
        <taxon>Mortierellomycetes</taxon>
        <taxon>Mortierellales</taxon>
        <taxon>Mortierellaceae</taxon>
        <taxon>Linnemannia</taxon>
    </lineage>
</organism>
<feature type="region of interest" description="Disordered" evidence="1">
    <location>
        <begin position="1"/>
        <end position="36"/>
    </location>
</feature>